<dbReference type="EMBL" id="AACGFG010000006">
    <property type="protein sequence ID" value="EAK4358318.1"/>
    <property type="molecule type" value="Genomic_DNA"/>
</dbReference>
<dbReference type="InterPro" id="IPR005824">
    <property type="entry name" value="KOW"/>
</dbReference>
<gene>
    <name evidence="7" type="primary">rplX</name>
    <name evidence="15" type="ORF">B9Q54_03865</name>
    <name evidence="11" type="ORF">BU953_04335</name>
    <name evidence="12" type="ORF">BZ274_07160</name>
    <name evidence="14" type="ORF">C6T04_05215</name>
    <name evidence="13" type="ORF">CJD00_04465</name>
    <name evidence="16" type="ORF">DSX26_07105</name>
    <name evidence="17" type="ORF">DYU70_06855</name>
    <name evidence="10" type="ORF">ES716_03185</name>
</gene>
<evidence type="ECO:0000313" key="15">
    <source>
        <dbReference type="EMBL" id="EAK5103405.1"/>
    </source>
</evidence>
<evidence type="ECO:0000313" key="13">
    <source>
        <dbReference type="EMBL" id="EAK1509521.1"/>
    </source>
</evidence>
<evidence type="ECO:0000259" key="9">
    <source>
        <dbReference type="SMART" id="SM00739"/>
    </source>
</evidence>
<evidence type="ECO:0000313" key="19">
    <source>
        <dbReference type="Proteomes" id="UP000361993"/>
    </source>
</evidence>
<dbReference type="EMBL" id="AACSIE010000006">
    <property type="protein sequence ID" value="EAL9204872.1"/>
    <property type="molecule type" value="Genomic_DNA"/>
</dbReference>
<dbReference type="SMR" id="A0A0Q2PKF3"/>
<dbReference type="Proteomes" id="UP000352088">
    <property type="component" value="Unassembled WGS sequence"/>
</dbReference>
<keyword evidence="4 7" id="KW-0689">Ribosomal protein</keyword>
<dbReference type="SMART" id="SM00739">
    <property type="entry name" value="KOW"/>
    <property type="match status" value="1"/>
</dbReference>
<evidence type="ECO:0000313" key="16">
    <source>
        <dbReference type="EMBL" id="EAL6851226.1"/>
    </source>
</evidence>
<dbReference type="GO" id="GO:1990904">
    <property type="term" value="C:ribonucleoprotein complex"/>
    <property type="evidence" value="ECO:0007669"/>
    <property type="project" value="UniProtKB-KW"/>
</dbReference>
<dbReference type="Pfam" id="PF17136">
    <property type="entry name" value="ribosomal_L24"/>
    <property type="match status" value="1"/>
</dbReference>
<evidence type="ECO:0000313" key="22">
    <source>
        <dbReference type="Proteomes" id="UP000409545"/>
    </source>
</evidence>
<evidence type="ECO:0000256" key="2">
    <source>
        <dbReference type="ARBA" id="ARBA00022730"/>
    </source>
</evidence>
<dbReference type="Proteomes" id="UP000409545">
    <property type="component" value="Unassembled WGS sequence"/>
</dbReference>
<dbReference type="Proteomes" id="UP000576616">
    <property type="component" value="Unassembled WGS sequence"/>
</dbReference>
<dbReference type="HAMAP" id="MF_01326_B">
    <property type="entry name" value="Ribosomal_uL24_B"/>
    <property type="match status" value="1"/>
</dbReference>
<comment type="similarity">
    <text evidence="1 7 8">Belongs to the universal ribosomal protein uL24 family.</text>
</comment>
<dbReference type="InterPro" id="IPR003256">
    <property type="entry name" value="Ribosomal_uL24"/>
</dbReference>
<evidence type="ECO:0000313" key="21">
    <source>
        <dbReference type="Proteomes" id="UP000382436"/>
    </source>
</evidence>
<dbReference type="PANTHER" id="PTHR12903">
    <property type="entry name" value="MITOCHONDRIAL RIBOSOMAL PROTEIN L24"/>
    <property type="match status" value="1"/>
</dbReference>
<dbReference type="InterPro" id="IPR057264">
    <property type="entry name" value="Ribosomal_uL24_C"/>
</dbReference>
<dbReference type="EMBL" id="AACGUZ010000005">
    <property type="protein sequence ID" value="EAK5103405.1"/>
    <property type="molecule type" value="Genomic_DNA"/>
</dbReference>
<evidence type="ECO:0000313" key="18">
    <source>
        <dbReference type="Proteomes" id="UP000352088"/>
    </source>
</evidence>
<evidence type="ECO:0000256" key="3">
    <source>
        <dbReference type="ARBA" id="ARBA00022884"/>
    </source>
</evidence>
<evidence type="ECO:0000313" key="23">
    <source>
        <dbReference type="Proteomes" id="UP000411403"/>
    </source>
</evidence>
<dbReference type="EMBL" id="AACQHW010000007">
    <property type="protein sequence ID" value="EAL6851226.1"/>
    <property type="molecule type" value="Genomic_DNA"/>
</dbReference>
<dbReference type="Proteomes" id="UP000557830">
    <property type="component" value="Unassembled WGS sequence"/>
</dbReference>
<keyword evidence="3 7" id="KW-0694">RNA-binding</keyword>
<dbReference type="STRING" id="195.ATE51_04332"/>
<dbReference type="NCBIfam" id="TIGR01079">
    <property type="entry name" value="rplX_bact"/>
    <property type="match status" value="1"/>
</dbReference>
<dbReference type="GeneID" id="66544932"/>
<evidence type="ECO:0000313" key="25">
    <source>
        <dbReference type="Proteomes" id="UP000576616"/>
    </source>
</evidence>
<dbReference type="InterPro" id="IPR014722">
    <property type="entry name" value="Rib_uL2_dom2"/>
</dbReference>
<evidence type="ECO:0000313" key="11">
    <source>
        <dbReference type="EMBL" id="EAJ1076843.1"/>
    </source>
</evidence>
<dbReference type="CDD" id="cd06089">
    <property type="entry name" value="KOW_RPL26"/>
    <property type="match status" value="1"/>
</dbReference>
<dbReference type="GO" id="GO:0006412">
    <property type="term" value="P:translation"/>
    <property type="evidence" value="ECO:0007669"/>
    <property type="project" value="UniProtKB-UniRule"/>
</dbReference>
<dbReference type="GO" id="GO:0003735">
    <property type="term" value="F:structural constituent of ribosome"/>
    <property type="evidence" value="ECO:0007669"/>
    <property type="project" value="InterPro"/>
</dbReference>
<comment type="subunit">
    <text evidence="7">Part of the 50S ribosomal subunit.</text>
</comment>
<dbReference type="EMBL" id="AACBVJ010000013">
    <property type="protein sequence ID" value="EAJ9197942.1"/>
    <property type="molecule type" value="Genomic_DNA"/>
</dbReference>
<dbReference type="Proteomes" id="UP000411403">
    <property type="component" value="Unassembled WGS sequence"/>
</dbReference>
<feature type="domain" description="KOW" evidence="9">
    <location>
        <begin position="6"/>
        <end position="33"/>
    </location>
</feature>
<evidence type="ECO:0000313" key="10">
    <source>
        <dbReference type="EMBL" id="EAH8156934.1"/>
    </source>
</evidence>
<keyword evidence="2 7" id="KW-0699">rRNA-binding</keyword>
<comment type="caution">
    <text evidence="13">The sequence shown here is derived from an EMBL/GenBank/DDBJ whole genome shotgun (WGS) entry which is preliminary data.</text>
</comment>
<dbReference type="InterPro" id="IPR008991">
    <property type="entry name" value="Translation_prot_SH3-like_sf"/>
</dbReference>
<accession>A0A0Q2PKF3</accession>
<dbReference type="KEGG" id="ccof:VC76_08415"/>
<dbReference type="Proteomes" id="UP000365807">
    <property type="component" value="Unassembled WGS sequence"/>
</dbReference>
<keyword evidence="5 7" id="KW-0687">Ribonucleoprotein</keyword>
<dbReference type="EMBL" id="AABUYW010000006">
    <property type="protein sequence ID" value="EAJ1076843.1"/>
    <property type="molecule type" value="Genomic_DNA"/>
</dbReference>
<dbReference type="InterPro" id="IPR005825">
    <property type="entry name" value="Ribosomal_uL24_CS"/>
</dbReference>
<comment type="function">
    <text evidence="7">One of the proteins that surrounds the polypeptide exit tunnel on the outside of the subunit.</text>
</comment>
<dbReference type="EMBL" id="AACDUL010000006">
    <property type="protein sequence ID" value="EAK1509521.1"/>
    <property type="molecule type" value="Genomic_DNA"/>
</dbReference>
<evidence type="ECO:0000313" key="24">
    <source>
        <dbReference type="Proteomes" id="UP000557830"/>
    </source>
</evidence>
<sequence>MAVKLKIKKGDSVKVITGDDKGKTGKVLAVYPKTLKVVVEGCKIAKKAIKPSEKNPNGGFINKEMPMDISNVAKVQE</sequence>
<name>A0A0Q2PKF3_CAMCO</name>
<evidence type="ECO:0000256" key="7">
    <source>
        <dbReference type="HAMAP-Rule" id="MF_01326"/>
    </source>
</evidence>
<evidence type="ECO:0000256" key="8">
    <source>
        <dbReference type="RuleBase" id="RU003477"/>
    </source>
</evidence>
<dbReference type="GO" id="GO:0019843">
    <property type="term" value="F:rRNA binding"/>
    <property type="evidence" value="ECO:0007669"/>
    <property type="project" value="UniProtKB-UniRule"/>
</dbReference>
<dbReference type="OrthoDB" id="9807419at2"/>
<proteinExistence type="inferred from homology"/>
<evidence type="ECO:0000256" key="6">
    <source>
        <dbReference type="ARBA" id="ARBA00035206"/>
    </source>
</evidence>
<dbReference type="GO" id="GO:0005840">
    <property type="term" value="C:ribosome"/>
    <property type="evidence" value="ECO:0007669"/>
    <property type="project" value="UniProtKB-KW"/>
</dbReference>
<evidence type="ECO:0000313" key="12">
    <source>
        <dbReference type="EMBL" id="EAJ9197942.1"/>
    </source>
</evidence>
<reference evidence="17 23" key="3">
    <citation type="submission" date="2018-08" db="EMBL/GenBank/DDBJ databases">
        <authorList>
            <consortium name="NARMS: The National Antimicrobial Resistance Monitoring System"/>
        </authorList>
    </citation>
    <scope>NUCLEOTIDE SEQUENCE [LARGE SCALE GENOMIC DNA]</scope>
    <source>
        <strain evidence="17 23">CVM N17C171</strain>
        <strain evidence="16 18">CVM N17C548</strain>
        <strain evidence="14 20">FSIS11807978</strain>
        <strain evidence="11 24">FSIS1609200</strain>
        <strain evidence="15 22">FSIS1711007</strain>
    </source>
</reference>
<evidence type="ECO:0000256" key="4">
    <source>
        <dbReference type="ARBA" id="ARBA00022980"/>
    </source>
</evidence>
<dbReference type="Gene3D" id="2.30.30.30">
    <property type="match status" value="1"/>
</dbReference>
<dbReference type="AlphaFoldDB" id="A0A0Q2PKF3"/>
<reference evidence="13 19" key="2">
    <citation type="submission" date="2018-05" db="EMBL/GenBank/DDBJ databases">
        <authorList>
            <consortium name="GenomeTrakr network: Whole genome sequencing for foodborne pathogen traceback"/>
        </authorList>
    </citation>
    <scope>NUCLEOTIDE SEQUENCE [LARGE SCALE GENOMIC DNA]</scope>
    <source>
        <strain evidence="13 19">NC_C6016</strain>
    </source>
</reference>
<dbReference type="Proteomes" id="UP000382436">
    <property type="component" value="Unassembled WGS sequence"/>
</dbReference>
<dbReference type="KEGG" id="ccoo:ATE51_04332"/>
<reference evidence="12 21" key="1">
    <citation type="submission" date="2018-05" db="EMBL/GenBank/DDBJ databases">
        <authorList>
            <consortium name="PulseNet: The National Subtyping Network for Foodborne Disease Surveillance"/>
            <person name="Tarr C.L."/>
            <person name="Trees E."/>
            <person name="Katz L.S."/>
            <person name="Carleton-Romer H.A."/>
            <person name="Stroika S."/>
            <person name="Kucerova Z."/>
            <person name="Roache K.F."/>
            <person name="Sabol A.L."/>
            <person name="Besser J."/>
            <person name="Gerner-Smidt P."/>
        </authorList>
    </citation>
    <scope>NUCLEOTIDE SEQUENCE [LARGE SCALE GENOMIC DNA]</scope>
    <source>
        <strain evidence="12 21">PNUSAC001435</strain>
        <strain evidence="10 25">PNUSAC007828</strain>
    </source>
</reference>
<comment type="function">
    <text evidence="7">One of two assembly initiator proteins, it binds directly to the 5'-end of the 23S rRNA, where it nucleates assembly of the 50S subunit.</text>
</comment>
<dbReference type="EMBL" id="AABKAB010000004">
    <property type="protein sequence ID" value="EAH8156934.1"/>
    <property type="molecule type" value="Genomic_DNA"/>
</dbReference>
<dbReference type="eggNOG" id="COG0198">
    <property type="taxonomic scope" value="Bacteria"/>
</dbReference>
<organism evidence="13 19">
    <name type="scientific">Campylobacter coli</name>
    <dbReference type="NCBI Taxonomy" id="195"/>
    <lineage>
        <taxon>Bacteria</taxon>
        <taxon>Pseudomonadati</taxon>
        <taxon>Campylobacterota</taxon>
        <taxon>Epsilonproteobacteria</taxon>
        <taxon>Campylobacterales</taxon>
        <taxon>Campylobacteraceae</taxon>
        <taxon>Campylobacter</taxon>
    </lineage>
</organism>
<dbReference type="Proteomes" id="UP000361993">
    <property type="component" value="Unassembled WGS sequence"/>
</dbReference>
<dbReference type="FunFam" id="2.30.30.30:FF:000023">
    <property type="entry name" value="50S ribosomal protein L24"/>
    <property type="match status" value="1"/>
</dbReference>
<dbReference type="InterPro" id="IPR041988">
    <property type="entry name" value="Ribosomal_uL24_KOW"/>
</dbReference>
<dbReference type="RefSeq" id="WP_002779437.1">
    <property type="nucleotide sequence ID" value="NZ_AANHVQ020000009.1"/>
</dbReference>
<dbReference type="SUPFAM" id="SSF50104">
    <property type="entry name" value="Translation proteins SH3-like domain"/>
    <property type="match status" value="1"/>
</dbReference>
<evidence type="ECO:0000256" key="5">
    <source>
        <dbReference type="ARBA" id="ARBA00023274"/>
    </source>
</evidence>
<dbReference type="Pfam" id="PF00467">
    <property type="entry name" value="KOW"/>
    <property type="match status" value="1"/>
</dbReference>
<evidence type="ECO:0000313" key="20">
    <source>
        <dbReference type="Proteomes" id="UP000365807"/>
    </source>
</evidence>
<protein>
    <recommendedName>
        <fullName evidence="6 7">Large ribosomal subunit protein uL24</fullName>
    </recommendedName>
</protein>
<evidence type="ECO:0000313" key="17">
    <source>
        <dbReference type="EMBL" id="EAL9204872.1"/>
    </source>
</evidence>
<evidence type="ECO:0000313" key="14">
    <source>
        <dbReference type="EMBL" id="EAK4358318.1"/>
    </source>
</evidence>
<evidence type="ECO:0000256" key="1">
    <source>
        <dbReference type="ARBA" id="ARBA00010618"/>
    </source>
</evidence>
<dbReference type="PROSITE" id="PS01108">
    <property type="entry name" value="RIBOSOMAL_L24"/>
    <property type="match status" value="1"/>
</dbReference>